<dbReference type="EMBL" id="JACHIP010000021">
    <property type="protein sequence ID" value="MBB5060868.1"/>
    <property type="molecule type" value="Genomic_DNA"/>
</dbReference>
<keyword evidence="9" id="KW-0902">Two-component regulatory system</keyword>
<dbReference type="Pfam" id="PF00512">
    <property type="entry name" value="HisKA"/>
    <property type="match status" value="1"/>
</dbReference>
<feature type="domain" description="HAMP" evidence="13">
    <location>
        <begin position="150"/>
        <end position="205"/>
    </location>
</feature>
<sequence>MVFLINDLKGIRQVYAPSMYATIAPVLAAEAVRTYEVGGPDAFAVFSQRDFHQNRRIFLLDGFYKDVLGGSLTDDGLRVAHATRNGQLFMLGRNIAAYKLVSASGRPYILLIYLTKSLWIELIDALVGRNLPYTIGLFLLVTALCFVLAYHIAAPIHSIQSTARRVAQGDLKARVPSNVAKRFDELSALAKDFDSMVDRLELLIETQRSLLNSVSHELRSPLARINLAVAMLKERYAADADDMLQHLDRDVERIDVLIGQLLILSRLESGLSSSEREEVDLAQLVEGTVADCHFEAEASGKSVSLHTAGAFLLRSADPHALRSACENVIRNAVRFSQPGTNVEVLLAIDRNGSEPQVTLSVRDYGPGVPEEALDAIFQPFYRIAGDGQEPDGNGLGLAIAAEAIRLHRGTISASNCRPIGLEITIRLPGDLDMDIA</sequence>
<evidence type="ECO:0000259" key="12">
    <source>
        <dbReference type="PROSITE" id="PS50109"/>
    </source>
</evidence>
<evidence type="ECO:0000259" key="13">
    <source>
        <dbReference type="PROSITE" id="PS50885"/>
    </source>
</evidence>
<dbReference type="PROSITE" id="PS50109">
    <property type="entry name" value="HIS_KIN"/>
    <property type="match status" value="1"/>
</dbReference>
<evidence type="ECO:0000256" key="7">
    <source>
        <dbReference type="ARBA" id="ARBA00022777"/>
    </source>
</evidence>
<organism evidence="14 15">
    <name type="scientific">Granulicella aggregans</name>
    <dbReference type="NCBI Taxonomy" id="474949"/>
    <lineage>
        <taxon>Bacteria</taxon>
        <taxon>Pseudomonadati</taxon>
        <taxon>Acidobacteriota</taxon>
        <taxon>Terriglobia</taxon>
        <taxon>Terriglobales</taxon>
        <taxon>Acidobacteriaceae</taxon>
        <taxon>Granulicella</taxon>
    </lineage>
</organism>
<feature type="domain" description="Histidine kinase" evidence="12">
    <location>
        <begin position="213"/>
        <end position="431"/>
    </location>
</feature>
<keyword evidence="8 11" id="KW-1133">Transmembrane helix</keyword>
<evidence type="ECO:0000313" key="15">
    <source>
        <dbReference type="Proteomes" id="UP000540989"/>
    </source>
</evidence>
<reference evidence="14 15" key="1">
    <citation type="submission" date="2020-08" db="EMBL/GenBank/DDBJ databases">
        <title>Genomic Encyclopedia of Type Strains, Phase IV (KMG-V): Genome sequencing to study the core and pangenomes of soil and plant-associated prokaryotes.</title>
        <authorList>
            <person name="Whitman W."/>
        </authorList>
    </citation>
    <scope>NUCLEOTIDE SEQUENCE [LARGE SCALE GENOMIC DNA]</scope>
    <source>
        <strain evidence="14 15">M8UP14</strain>
    </source>
</reference>
<dbReference type="SUPFAM" id="SSF158472">
    <property type="entry name" value="HAMP domain-like"/>
    <property type="match status" value="1"/>
</dbReference>
<feature type="transmembrane region" description="Helical" evidence="11">
    <location>
        <begin position="133"/>
        <end position="154"/>
    </location>
</feature>
<evidence type="ECO:0000256" key="10">
    <source>
        <dbReference type="ARBA" id="ARBA00023136"/>
    </source>
</evidence>
<evidence type="ECO:0000256" key="3">
    <source>
        <dbReference type="ARBA" id="ARBA00012438"/>
    </source>
</evidence>
<comment type="catalytic activity">
    <reaction evidence="1">
        <text>ATP + protein L-histidine = ADP + protein N-phospho-L-histidine.</text>
        <dbReference type="EC" id="2.7.13.3"/>
    </reaction>
</comment>
<dbReference type="Pfam" id="PF02518">
    <property type="entry name" value="HATPase_c"/>
    <property type="match status" value="1"/>
</dbReference>
<dbReference type="Gene3D" id="6.10.340.10">
    <property type="match status" value="1"/>
</dbReference>
<dbReference type="InterPro" id="IPR003660">
    <property type="entry name" value="HAMP_dom"/>
</dbReference>
<keyword evidence="7 14" id="KW-0418">Kinase</keyword>
<keyword evidence="6 11" id="KW-0812">Transmembrane</keyword>
<dbReference type="InterPro" id="IPR036890">
    <property type="entry name" value="HATPase_C_sf"/>
</dbReference>
<keyword evidence="15" id="KW-1185">Reference proteome</keyword>
<evidence type="ECO:0000256" key="1">
    <source>
        <dbReference type="ARBA" id="ARBA00000085"/>
    </source>
</evidence>
<gene>
    <name evidence="14" type="ORF">HDF16_005604</name>
</gene>
<keyword evidence="10 11" id="KW-0472">Membrane</keyword>
<dbReference type="PANTHER" id="PTHR45436:SF15">
    <property type="entry name" value="SENSOR HISTIDINE KINASE CUSS"/>
    <property type="match status" value="1"/>
</dbReference>
<evidence type="ECO:0000256" key="9">
    <source>
        <dbReference type="ARBA" id="ARBA00023012"/>
    </source>
</evidence>
<evidence type="ECO:0000313" key="14">
    <source>
        <dbReference type="EMBL" id="MBB5060868.1"/>
    </source>
</evidence>
<comment type="caution">
    <text evidence="14">The sequence shown here is derived from an EMBL/GenBank/DDBJ whole genome shotgun (WGS) entry which is preliminary data.</text>
</comment>
<dbReference type="PRINTS" id="PR00344">
    <property type="entry name" value="BCTRLSENSOR"/>
</dbReference>
<name>A0A7W7ZJG6_9BACT</name>
<dbReference type="SMART" id="SM00304">
    <property type="entry name" value="HAMP"/>
    <property type="match status" value="1"/>
</dbReference>
<dbReference type="SMART" id="SM00387">
    <property type="entry name" value="HATPase_c"/>
    <property type="match status" value="1"/>
</dbReference>
<evidence type="ECO:0000256" key="6">
    <source>
        <dbReference type="ARBA" id="ARBA00022692"/>
    </source>
</evidence>
<dbReference type="AlphaFoldDB" id="A0A7W7ZJG6"/>
<dbReference type="SUPFAM" id="SSF47384">
    <property type="entry name" value="Homodimeric domain of signal transducing histidine kinase"/>
    <property type="match status" value="1"/>
</dbReference>
<dbReference type="InterPro" id="IPR003594">
    <property type="entry name" value="HATPase_dom"/>
</dbReference>
<evidence type="ECO:0000256" key="5">
    <source>
        <dbReference type="ARBA" id="ARBA00022679"/>
    </source>
</evidence>
<protein>
    <recommendedName>
        <fullName evidence="3">histidine kinase</fullName>
        <ecNumber evidence="3">2.7.13.3</ecNumber>
    </recommendedName>
</protein>
<dbReference type="Gene3D" id="1.10.287.130">
    <property type="match status" value="1"/>
</dbReference>
<dbReference type="PANTHER" id="PTHR45436">
    <property type="entry name" value="SENSOR HISTIDINE KINASE YKOH"/>
    <property type="match status" value="1"/>
</dbReference>
<dbReference type="EC" id="2.7.13.3" evidence="3"/>
<dbReference type="CDD" id="cd06225">
    <property type="entry name" value="HAMP"/>
    <property type="match status" value="1"/>
</dbReference>
<evidence type="ECO:0000256" key="11">
    <source>
        <dbReference type="SAM" id="Phobius"/>
    </source>
</evidence>
<evidence type="ECO:0000256" key="4">
    <source>
        <dbReference type="ARBA" id="ARBA00022553"/>
    </source>
</evidence>
<dbReference type="Pfam" id="PF00672">
    <property type="entry name" value="HAMP"/>
    <property type="match status" value="1"/>
</dbReference>
<dbReference type="GO" id="GO:0005886">
    <property type="term" value="C:plasma membrane"/>
    <property type="evidence" value="ECO:0007669"/>
    <property type="project" value="TreeGrafter"/>
</dbReference>
<dbReference type="InterPro" id="IPR004358">
    <property type="entry name" value="Sig_transdc_His_kin-like_C"/>
</dbReference>
<dbReference type="Proteomes" id="UP000540989">
    <property type="component" value="Unassembled WGS sequence"/>
</dbReference>
<comment type="subcellular location">
    <subcellularLocation>
        <location evidence="2">Membrane</location>
        <topology evidence="2">Multi-pass membrane protein</topology>
    </subcellularLocation>
</comment>
<dbReference type="RefSeq" id="WP_184223433.1">
    <property type="nucleotide sequence ID" value="NZ_JACHIP010000021.1"/>
</dbReference>
<dbReference type="CDD" id="cd00082">
    <property type="entry name" value="HisKA"/>
    <property type="match status" value="1"/>
</dbReference>
<keyword evidence="5" id="KW-0808">Transferase</keyword>
<dbReference type="InterPro" id="IPR005467">
    <property type="entry name" value="His_kinase_dom"/>
</dbReference>
<dbReference type="Gene3D" id="3.30.565.10">
    <property type="entry name" value="Histidine kinase-like ATPase, C-terminal domain"/>
    <property type="match status" value="1"/>
</dbReference>
<evidence type="ECO:0000256" key="2">
    <source>
        <dbReference type="ARBA" id="ARBA00004141"/>
    </source>
</evidence>
<evidence type="ECO:0000256" key="8">
    <source>
        <dbReference type="ARBA" id="ARBA00022989"/>
    </source>
</evidence>
<keyword evidence="4" id="KW-0597">Phosphoprotein</keyword>
<dbReference type="PROSITE" id="PS50885">
    <property type="entry name" value="HAMP"/>
    <property type="match status" value="1"/>
</dbReference>
<proteinExistence type="predicted"/>
<dbReference type="SUPFAM" id="SSF55874">
    <property type="entry name" value="ATPase domain of HSP90 chaperone/DNA topoisomerase II/histidine kinase"/>
    <property type="match status" value="1"/>
</dbReference>
<accession>A0A7W7ZJG6</accession>
<dbReference type="InterPro" id="IPR036097">
    <property type="entry name" value="HisK_dim/P_sf"/>
</dbReference>
<dbReference type="InterPro" id="IPR050428">
    <property type="entry name" value="TCS_sensor_his_kinase"/>
</dbReference>
<dbReference type="GO" id="GO:0000155">
    <property type="term" value="F:phosphorelay sensor kinase activity"/>
    <property type="evidence" value="ECO:0007669"/>
    <property type="project" value="InterPro"/>
</dbReference>
<dbReference type="SMART" id="SM00388">
    <property type="entry name" value="HisKA"/>
    <property type="match status" value="1"/>
</dbReference>
<dbReference type="InterPro" id="IPR003661">
    <property type="entry name" value="HisK_dim/P_dom"/>
</dbReference>